<proteinExistence type="predicted"/>
<dbReference type="AlphaFoldDB" id="A0AAQ3N3F0"/>
<keyword evidence="2" id="KW-1185">Reference proteome</keyword>
<name>A0AAQ3N3F0_VIGMU</name>
<accession>A0AAQ3N3F0</accession>
<dbReference type="Proteomes" id="UP001374535">
    <property type="component" value="Chromosome 7"/>
</dbReference>
<evidence type="ECO:0000313" key="2">
    <source>
        <dbReference type="Proteomes" id="UP001374535"/>
    </source>
</evidence>
<sequence>MSRASIDDSAIGPNFPRSTRLQVTHFKHSFHKGFEKLILICTEESDKLPCLWECEKCLIRVEKPSPSNQVLEILIIKHKRRKVKVPCHILINIQRTKSIKIFPIASLNGRIRPSSSRLIV</sequence>
<evidence type="ECO:0000313" key="1">
    <source>
        <dbReference type="EMBL" id="WVZ02528.1"/>
    </source>
</evidence>
<gene>
    <name evidence="1" type="ORF">V8G54_023334</name>
</gene>
<reference evidence="1 2" key="1">
    <citation type="journal article" date="2023" name="Life. Sci Alliance">
        <title>Evolutionary insights into 3D genome organization and epigenetic landscape of Vigna mungo.</title>
        <authorList>
            <person name="Junaid A."/>
            <person name="Singh B."/>
            <person name="Bhatia S."/>
        </authorList>
    </citation>
    <scope>NUCLEOTIDE SEQUENCE [LARGE SCALE GENOMIC DNA]</scope>
    <source>
        <strain evidence="1">Urdbean</strain>
    </source>
</reference>
<organism evidence="1 2">
    <name type="scientific">Vigna mungo</name>
    <name type="common">Black gram</name>
    <name type="synonym">Phaseolus mungo</name>
    <dbReference type="NCBI Taxonomy" id="3915"/>
    <lineage>
        <taxon>Eukaryota</taxon>
        <taxon>Viridiplantae</taxon>
        <taxon>Streptophyta</taxon>
        <taxon>Embryophyta</taxon>
        <taxon>Tracheophyta</taxon>
        <taxon>Spermatophyta</taxon>
        <taxon>Magnoliopsida</taxon>
        <taxon>eudicotyledons</taxon>
        <taxon>Gunneridae</taxon>
        <taxon>Pentapetalae</taxon>
        <taxon>rosids</taxon>
        <taxon>fabids</taxon>
        <taxon>Fabales</taxon>
        <taxon>Fabaceae</taxon>
        <taxon>Papilionoideae</taxon>
        <taxon>50 kb inversion clade</taxon>
        <taxon>NPAAA clade</taxon>
        <taxon>indigoferoid/millettioid clade</taxon>
        <taxon>Phaseoleae</taxon>
        <taxon>Vigna</taxon>
    </lineage>
</organism>
<protein>
    <submittedName>
        <fullName evidence="1">Uncharacterized protein</fullName>
    </submittedName>
</protein>
<dbReference type="EMBL" id="CP144694">
    <property type="protein sequence ID" value="WVZ02528.1"/>
    <property type="molecule type" value="Genomic_DNA"/>
</dbReference>